<evidence type="ECO:0000313" key="1">
    <source>
        <dbReference type="EMBL" id="ABO09178.1"/>
    </source>
</evidence>
<dbReference type="SMART" id="SM00173">
    <property type="entry name" value="RAS"/>
    <property type="match status" value="1"/>
</dbReference>
<dbReference type="HOGENOM" id="CLU_144586_0_0_2"/>
<dbReference type="AlphaFoldDB" id="A3MX11"/>
<dbReference type="RefSeq" id="WP_011850437.1">
    <property type="nucleotide sequence ID" value="NC_009073.1"/>
</dbReference>
<keyword evidence="2" id="KW-1185">Reference proteome</keyword>
<gene>
    <name evidence="1" type="ordered locus">Pcal_1761</name>
</gene>
<dbReference type="Pfam" id="PF00071">
    <property type="entry name" value="Ras"/>
    <property type="match status" value="1"/>
</dbReference>
<name>A3MX11_PYRCJ</name>
<dbReference type="Proteomes" id="UP000001431">
    <property type="component" value="Chromosome"/>
</dbReference>
<dbReference type="EMBL" id="CP000561">
    <property type="protein sequence ID" value="ABO09178.1"/>
    <property type="molecule type" value="Genomic_DNA"/>
</dbReference>
<reference evidence="1" key="1">
    <citation type="submission" date="2007-02" db="EMBL/GenBank/DDBJ databases">
        <title>Complete sequence of Pyrobaculum calidifontis JCM 11548.</title>
        <authorList>
            <consortium name="US DOE Joint Genome Institute"/>
            <person name="Copeland A."/>
            <person name="Lucas S."/>
            <person name="Lapidus A."/>
            <person name="Barry K."/>
            <person name="Glavina del Rio T."/>
            <person name="Dalin E."/>
            <person name="Tice H."/>
            <person name="Pitluck S."/>
            <person name="Chain P."/>
            <person name="Malfatti S."/>
            <person name="Shin M."/>
            <person name="Vergez L."/>
            <person name="Schmutz J."/>
            <person name="Larimer F."/>
            <person name="Land M."/>
            <person name="Hauser L."/>
            <person name="Kyrpides N."/>
            <person name="Mikhailova N."/>
            <person name="Cozen A.E."/>
            <person name="Fitz-Gibbon S.T."/>
            <person name="House C.H."/>
            <person name="Saltikov C."/>
            <person name="Lowe T.M."/>
            <person name="Richardson P."/>
        </authorList>
    </citation>
    <scope>NUCLEOTIDE SEQUENCE [LARGE SCALE GENOMIC DNA]</scope>
    <source>
        <strain evidence="1">JCM 11548</strain>
    </source>
</reference>
<dbReference type="CDD" id="cd00882">
    <property type="entry name" value="Ras_like_GTPase"/>
    <property type="match status" value="1"/>
</dbReference>
<dbReference type="OrthoDB" id="27886at2157"/>
<dbReference type="Gene3D" id="3.40.50.300">
    <property type="entry name" value="P-loop containing nucleotide triphosphate hydrolases"/>
    <property type="match status" value="1"/>
</dbReference>
<dbReference type="GO" id="GO:0005525">
    <property type="term" value="F:GTP binding"/>
    <property type="evidence" value="ECO:0007669"/>
    <property type="project" value="InterPro"/>
</dbReference>
<dbReference type="SUPFAM" id="SSF52540">
    <property type="entry name" value="P-loop containing nucleoside triphosphate hydrolases"/>
    <property type="match status" value="1"/>
</dbReference>
<dbReference type="GO" id="GO:0003924">
    <property type="term" value="F:GTPase activity"/>
    <property type="evidence" value="ECO:0007669"/>
    <property type="project" value="InterPro"/>
</dbReference>
<proteinExistence type="predicted"/>
<dbReference type="PRINTS" id="PR00449">
    <property type="entry name" value="RASTRNSFRMNG"/>
</dbReference>
<dbReference type="InterPro" id="IPR027417">
    <property type="entry name" value="P-loop_NTPase"/>
</dbReference>
<organism evidence="1 2">
    <name type="scientific">Pyrobaculum calidifontis (strain DSM 21063 / JCM 11548 / VA1)</name>
    <dbReference type="NCBI Taxonomy" id="410359"/>
    <lineage>
        <taxon>Archaea</taxon>
        <taxon>Thermoproteota</taxon>
        <taxon>Thermoprotei</taxon>
        <taxon>Thermoproteales</taxon>
        <taxon>Thermoproteaceae</taxon>
        <taxon>Pyrobaculum</taxon>
    </lineage>
</organism>
<dbReference type="GeneID" id="4909706"/>
<evidence type="ECO:0000313" key="2">
    <source>
        <dbReference type="Proteomes" id="UP000001431"/>
    </source>
</evidence>
<dbReference type="eggNOG" id="arCOG00364">
    <property type="taxonomic scope" value="Archaea"/>
</dbReference>
<protein>
    <submittedName>
        <fullName evidence="1">Miro domain protein</fullName>
    </submittedName>
</protein>
<sequence length="170" mass="19104">MFKTCVFRFIVRRRVVVLLGVGGVGKTTLAYRVIGLSERPVMTLRPSYYRLYIGDLELDLVDVPGQRAYEVAMKFASFKVSIIDRLIYLYDVTNQETLYSISEIHSIFIELNSHVAKEVAIVGNKKDLAEEIGVFIEADDVAKALGVGEIYYISAVKDPPEVLVKILLGR</sequence>
<accession>A3MX11</accession>
<dbReference type="InterPro" id="IPR001806">
    <property type="entry name" value="Small_GTPase"/>
</dbReference>
<dbReference type="KEGG" id="pcl:Pcal_1761"/>